<keyword evidence="5 11" id="KW-0949">S-adenosyl-L-methionine</keyword>
<dbReference type="InterPro" id="IPR020612">
    <property type="entry name" value="Methylthiotransferase_CS"/>
</dbReference>
<feature type="domain" description="MTTase N-terminal" evidence="13">
    <location>
        <begin position="2"/>
        <end position="110"/>
    </location>
</feature>
<comment type="function">
    <text evidence="1 11">Catalyzes the methylthiolation of N6-threonylcarbamoyladenosine (t(6)A), leading to the formation of 2-methylthio-N6-threonylcarbamoyladenosine (ms(2)t(6)A) at position 37 in tRNAs that read codons beginning with adenine.</text>
</comment>
<dbReference type="SFLD" id="SFLDS00029">
    <property type="entry name" value="Radical_SAM"/>
    <property type="match status" value="1"/>
</dbReference>
<dbReference type="GO" id="GO:0051539">
    <property type="term" value="F:4 iron, 4 sulfur cluster binding"/>
    <property type="evidence" value="ECO:0007669"/>
    <property type="project" value="UniProtKB-UniRule"/>
</dbReference>
<dbReference type="EMBL" id="KF901031">
    <property type="protein sequence ID" value="AIF15562.1"/>
    <property type="molecule type" value="Genomic_DNA"/>
</dbReference>
<reference evidence="15" key="1">
    <citation type="journal article" date="2014" name="Genome Biol. Evol.">
        <title>Pangenome evidence for extensive interdomain horizontal transfer affecting lineage core and shell genes in uncultured planktonic thaumarchaeota and euryarchaeota.</title>
        <authorList>
            <person name="Deschamps P."/>
            <person name="Zivanovic Y."/>
            <person name="Moreira D."/>
            <person name="Rodriguez-Valera F."/>
            <person name="Lopez-Garcia P."/>
        </authorList>
    </citation>
    <scope>NUCLEOTIDE SEQUENCE</scope>
</reference>
<comment type="catalytic activity">
    <reaction evidence="10 11">
        <text>N(6)-L-threonylcarbamoyladenosine(37) in tRNA + (sulfur carrier)-SH + AH2 + 2 S-adenosyl-L-methionine = 2-methylsulfanyl-N(6)-L-threonylcarbamoyladenosine(37) in tRNA + (sulfur carrier)-H + 5'-deoxyadenosine + L-methionine + A + S-adenosyl-L-homocysteine + 2 H(+)</text>
        <dbReference type="Rhea" id="RHEA:37075"/>
        <dbReference type="Rhea" id="RHEA-COMP:10163"/>
        <dbReference type="Rhea" id="RHEA-COMP:11092"/>
        <dbReference type="Rhea" id="RHEA-COMP:14737"/>
        <dbReference type="Rhea" id="RHEA-COMP:14739"/>
        <dbReference type="ChEBI" id="CHEBI:13193"/>
        <dbReference type="ChEBI" id="CHEBI:15378"/>
        <dbReference type="ChEBI" id="CHEBI:17319"/>
        <dbReference type="ChEBI" id="CHEBI:17499"/>
        <dbReference type="ChEBI" id="CHEBI:29917"/>
        <dbReference type="ChEBI" id="CHEBI:57844"/>
        <dbReference type="ChEBI" id="CHEBI:57856"/>
        <dbReference type="ChEBI" id="CHEBI:59789"/>
        <dbReference type="ChEBI" id="CHEBI:64428"/>
        <dbReference type="ChEBI" id="CHEBI:74418"/>
        <dbReference type="ChEBI" id="CHEBI:74420"/>
        <dbReference type="EC" id="2.8.4.5"/>
    </reaction>
</comment>
<dbReference type="InterPro" id="IPR058240">
    <property type="entry name" value="rSAM_sf"/>
</dbReference>
<name>A0A075HMA8_9ARCH</name>
<evidence type="ECO:0000259" key="14">
    <source>
        <dbReference type="PROSITE" id="PS51918"/>
    </source>
</evidence>
<dbReference type="Gene3D" id="3.40.50.12160">
    <property type="entry name" value="Methylthiotransferase, N-terminal domain"/>
    <property type="match status" value="1"/>
</dbReference>
<dbReference type="EC" id="2.8.4.5" evidence="11"/>
<evidence type="ECO:0000256" key="1">
    <source>
        <dbReference type="ARBA" id="ARBA00002399"/>
    </source>
</evidence>
<dbReference type="SUPFAM" id="SSF102114">
    <property type="entry name" value="Radical SAM enzymes"/>
    <property type="match status" value="1"/>
</dbReference>
<comment type="cofactor">
    <cofactor evidence="11">
        <name>[4Fe-4S] cluster</name>
        <dbReference type="ChEBI" id="CHEBI:49883"/>
    </cofactor>
    <text evidence="11">Binds 1 or 2 [4Fe-4S] cluster. One cluster is coordinated with 3 cysteines and an exchangeable S-adenosyl-L-methionine.</text>
</comment>
<dbReference type="SMART" id="SM00729">
    <property type="entry name" value="Elp3"/>
    <property type="match status" value="1"/>
</dbReference>
<dbReference type="PANTHER" id="PTHR11918">
    <property type="entry name" value="RADICAL SAM PROTEINS"/>
    <property type="match status" value="1"/>
</dbReference>
<dbReference type="GO" id="GO:0046872">
    <property type="term" value="F:metal ion binding"/>
    <property type="evidence" value="ECO:0007669"/>
    <property type="project" value="UniProtKB-UniRule"/>
</dbReference>
<sequence>MAKIWVEAYGCSASFSDSEMISGLILNGGHTLAENPQDSDLNLIVTCSVKDATATKMVHRIKKSNSKPLIVAGCLPKAEQKTVEKFAENASLLGPNSIGKTLQVIKSTLDGKKMIALDDSDISKVGLPKIRLNPAIGIVEIASGCMSECTFCQTKLAKGDLQSYRVGDIVRQVNAELSDGCNEVWLTSTDNGCYGFDIDSDLPELVHTVSEIPQKFFIRVGMMNPMYMPRIRDGLLKSFESTKVFKFLHIPVQSGSDKVLNDMKRGHTAQTFRDVTNHFRNKFEKFTISTDVIVGFPTETVDDFEQTLQLLQETKPDIVNLSRYSRRPGTDAAEMKQIDVAEVKRRSKIAYELITKISNENNRKWIGWEGHVIFDEEYEGQIRGRNFAYKPIFVKEMPKIGQILNVRITDATNHSLIGKIIS</sequence>
<evidence type="ECO:0000256" key="2">
    <source>
        <dbReference type="ARBA" id="ARBA00008616"/>
    </source>
</evidence>
<dbReference type="InterPro" id="IPR002792">
    <property type="entry name" value="TRAM_dom"/>
</dbReference>
<dbReference type="InterPro" id="IPR006638">
    <property type="entry name" value="Elp3/MiaA/NifB-like_rSAM"/>
</dbReference>
<dbReference type="InterPro" id="IPR006466">
    <property type="entry name" value="MiaB-like_arc_euk"/>
</dbReference>
<dbReference type="AlphaFoldDB" id="A0A075HMA8"/>
<dbReference type="Gene3D" id="3.80.30.20">
    <property type="entry name" value="tm_1862 like domain"/>
    <property type="match status" value="1"/>
</dbReference>
<dbReference type="GO" id="GO:0035598">
    <property type="term" value="F:tRNA (N(6)-L-threonylcarbamoyladenosine(37)-C(2))-methylthiotransferase activity"/>
    <property type="evidence" value="ECO:0007669"/>
    <property type="project" value="UniProtKB-UniRule"/>
</dbReference>
<comment type="similarity">
    <text evidence="2 11">Belongs to the methylthiotransferase family. CDKAL1 subfamily.</text>
</comment>
<dbReference type="Pfam" id="PF00919">
    <property type="entry name" value="UPF0004"/>
    <property type="match status" value="1"/>
</dbReference>
<evidence type="ECO:0000256" key="6">
    <source>
        <dbReference type="ARBA" id="ARBA00022694"/>
    </source>
</evidence>
<evidence type="ECO:0000256" key="9">
    <source>
        <dbReference type="ARBA" id="ARBA00023014"/>
    </source>
</evidence>
<keyword evidence="4 11" id="KW-0808">Transferase</keyword>
<dbReference type="InterPro" id="IPR038135">
    <property type="entry name" value="Methylthiotransferase_N_sf"/>
</dbReference>
<dbReference type="InterPro" id="IPR007197">
    <property type="entry name" value="rSAM"/>
</dbReference>
<dbReference type="InterPro" id="IPR005839">
    <property type="entry name" value="Methylthiotransferase"/>
</dbReference>
<evidence type="ECO:0000256" key="10">
    <source>
        <dbReference type="ARBA" id="ARBA00051661"/>
    </source>
</evidence>
<keyword evidence="7 11" id="KW-0479">Metal-binding</keyword>
<evidence type="ECO:0000256" key="7">
    <source>
        <dbReference type="ARBA" id="ARBA00022723"/>
    </source>
</evidence>
<dbReference type="Pfam" id="PF04055">
    <property type="entry name" value="Radical_SAM"/>
    <property type="match status" value="1"/>
</dbReference>
<keyword evidence="6 11" id="KW-0819">tRNA processing</keyword>
<feature type="domain" description="Radical SAM core" evidence="14">
    <location>
        <begin position="131"/>
        <end position="364"/>
    </location>
</feature>
<evidence type="ECO:0000259" key="12">
    <source>
        <dbReference type="PROSITE" id="PS50926"/>
    </source>
</evidence>
<keyword evidence="3 11" id="KW-0004">4Fe-4S</keyword>
<dbReference type="PANTHER" id="PTHR11918:SF45">
    <property type="entry name" value="THREONYLCARBAMOYLADENOSINE TRNA METHYLTHIOTRANSFERASE"/>
    <property type="match status" value="1"/>
</dbReference>
<dbReference type="InterPro" id="IPR023404">
    <property type="entry name" value="rSAM_horseshoe"/>
</dbReference>
<dbReference type="NCBIfam" id="TIGR00089">
    <property type="entry name" value="MiaB/RimO family radical SAM methylthiotransferase"/>
    <property type="match status" value="1"/>
</dbReference>
<evidence type="ECO:0000259" key="13">
    <source>
        <dbReference type="PROSITE" id="PS51449"/>
    </source>
</evidence>
<dbReference type="CDD" id="cd01335">
    <property type="entry name" value="Radical_SAM"/>
    <property type="match status" value="1"/>
</dbReference>
<dbReference type="NCBIfam" id="TIGR01578">
    <property type="entry name" value="MiaB-like-B"/>
    <property type="match status" value="1"/>
</dbReference>
<evidence type="ECO:0000256" key="4">
    <source>
        <dbReference type="ARBA" id="ARBA00022679"/>
    </source>
</evidence>
<organism evidence="15">
    <name type="scientific">uncultured marine thaumarchaeote KM3_70_E10</name>
    <dbReference type="NCBI Taxonomy" id="1456254"/>
    <lineage>
        <taxon>Archaea</taxon>
        <taxon>Nitrososphaerota</taxon>
        <taxon>environmental samples</taxon>
    </lineage>
</organism>
<proteinExistence type="inferred from homology"/>
<dbReference type="SFLD" id="SFLDG01082">
    <property type="entry name" value="B12-binding_domain_containing"/>
    <property type="match status" value="1"/>
</dbReference>
<evidence type="ECO:0000256" key="3">
    <source>
        <dbReference type="ARBA" id="ARBA00022485"/>
    </source>
</evidence>
<dbReference type="InterPro" id="IPR013848">
    <property type="entry name" value="Methylthiotransferase_N"/>
</dbReference>
<evidence type="ECO:0000256" key="11">
    <source>
        <dbReference type="RuleBase" id="RU368081"/>
    </source>
</evidence>
<keyword evidence="8 11" id="KW-0408">Iron</keyword>
<dbReference type="PROSITE" id="PS50926">
    <property type="entry name" value="TRAM"/>
    <property type="match status" value="1"/>
</dbReference>
<evidence type="ECO:0000256" key="5">
    <source>
        <dbReference type="ARBA" id="ARBA00022691"/>
    </source>
</evidence>
<dbReference type="PROSITE" id="PS51918">
    <property type="entry name" value="RADICAL_SAM"/>
    <property type="match status" value="1"/>
</dbReference>
<protein>
    <recommendedName>
        <fullName evidence="11">tRNA-t(6)A37 methylthiotransferase</fullName>
        <ecNumber evidence="11">2.8.4.5</ecNumber>
    </recommendedName>
</protein>
<feature type="domain" description="TRAM" evidence="12">
    <location>
        <begin position="363"/>
        <end position="422"/>
    </location>
</feature>
<dbReference type="PROSITE" id="PS01278">
    <property type="entry name" value="MTTASE_RADICAL"/>
    <property type="match status" value="1"/>
</dbReference>
<evidence type="ECO:0000256" key="8">
    <source>
        <dbReference type="ARBA" id="ARBA00023004"/>
    </source>
</evidence>
<keyword evidence="9 11" id="KW-0411">Iron-sulfur</keyword>
<dbReference type="Pfam" id="PF01938">
    <property type="entry name" value="TRAM"/>
    <property type="match status" value="1"/>
</dbReference>
<evidence type="ECO:0000313" key="15">
    <source>
        <dbReference type="EMBL" id="AIF15562.1"/>
    </source>
</evidence>
<dbReference type="PROSITE" id="PS51449">
    <property type="entry name" value="MTTASE_N"/>
    <property type="match status" value="1"/>
</dbReference>
<dbReference type="FunFam" id="3.80.30.20:FF:000002">
    <property type="entry name" value="threonylcarbamoyladenosine tRNA methylthiotransferase isoform X2"/>
    <property type="match status" value="1"/>
</dbReference>
<accession>A0A075HMA8</accession>